<organism evidence="1 2">
    <name type="scientific">Wuchereria bancrofti</name>
    <dbReference type="NCBI Taxonomy" id="6293"/>
    <lineage>
        <taxon>Eukaryota</taxon>
        <taxon>Metazoa</taxon>
        <taxon>Ecdysozoa</taxon>
        <taxon>Nematoda</taxon>
        <taxon>Chromadorea</taxon>
        <taxon>Rhabditida</taxon>
        <taxon>Spirurina</taxon>
        <taxon>Spiruromorpha</taxon>
        <taxon>Filarioidea</taxon>
        <taxon>Onchocercidae</taxon>
        <taxon>Wuchereria</taxon>
    </lineage>
</organism>
<reference evidence="2" key="3">
    <citation type="submission" date="2024-02" db="UniProtKB">
        <authorList>
            <consortium name="WormBaseParasite"/>
        </authorList>
    </citation>
    <scope>IDENTIFICATION</scope>
    <source>
        <strain evidence="2">pt0022</strain>
    </source>
</reference>
<evidence type="ECO:0008006" key="3">
    <source>
        <dbReference type="Google" id="ProtNLM"/>
    </source>
</evidence>
<proteinExistence type="predicted"/>
<dbReference type="AlphaFoldDB" id="A0AAF5PU02"/>
<evidence type="ECO:0000313" key="2">
    <source>
        <dbReference type="WBParaSite" id="mrna-Wban_05528"/>
    </source>
</evidence>
<sequence length="89" mass="10144">MTIFRRLIRTGIKISAVVAALKVSYHFDIWSLDSNQGAQKLTVLKETIIPGTTVFPKEILPWVENYSRFSAKWNSALDKAFSLVRWADS</sequence>
<reference evidence="1" key="1">
    <citation type="submission" date="2015-03" db="EMBL/GenBank/DDBJ databases">
        <title>Wuchereria bancrofti Genome Sequencing Papua New Guinea Strain.</title>
        <authorList>
            <person name="Small S.T."/>
            <person name="Serre D."/>
            <person name="Zimmerman P.A."/>
        </authorList>
    </citation>
    <scope>NUCLEOTIDE SEQUENCE [LARGE SCALE GENOMIC DNA]</scope>
    <source>
        <strain evidence="1">pt0022</strain>
    </source>
</reference>
<accession>A0AAF5PU02</accession>
<dbReference type="Proteomes" id="UP000093561">
    <property type="component" value="Unassembled WGS sequence"/>
</dbReference>
<name>A0AAF5PU02_WUCBA</name>
<reference evidence="1" key="2">
    <citation type="journal article" date="2016" name="Mol. Ecol.">
        <title>Population genomics of the filarial nematode parasite Wuchereria bancrofti from mosquitoes.</title>
        <authorList>
            <person name="Small S.T."/>
            <person name="Reimer L.J."/>
            <person name="Tisch D.J."/>
            <person name="King C.L."/>
            <person name="Christensen B.M."/>
            <person name="Siba P.M."/>
            <person name="Kazura J.W."/>
            <person name="Serre D."/>
            <person name="Zimmerman P.A."/>
        </authorList>
    </citation>
    <scope>NUCLEOTIDE SEQUENCE</scope>
    <source>
        <strain evidence="1">pt0022</strain>
    </source>
</reference>
<evidence type="ECO:0000313" key="1">
    <source>
        <dbReference type="Proteomes" id="UP000093561"/>
    </source>
</evidence>
<protein>
    <recommendedName>
        <fullName evidence="3">MICOS complex subunit MIC13</fullName>
    </recommendedName>
</protein>
<dbReference type="WBParaSite" id="mrna-Wban_05528">
    <property type="protein sequence ID" value="mrna-Wban_05528"/>
    <property type="gene ID" value="Wban_05528"/>
</dbReference>